<dbReference type="PANTHER" id="PTHR30193:SF37">
    <property type="entry name" value="INNER MEMBRANE ABC TRANSPORTER PERMEASE PROTEIN YCJO"/>
    <property type="match status" value="1"/>
</dbReference>
<keyword evidence="11" id="KW-1185">Reference proteome</keyword>
<dbReference type="InterPro" id="IPR051393">
    <property type="entry name" value="ABC_transporter_permease"/>
</dbReference>
<dbReference type="Proteomes" id="UP000521075">
    <property type="component" value="Unassembled WGS sequence"/>
</dbReference>
<evidence type="ECO:0000256" key="6">
    <source>
        <dbReference type="ARBA" id="ARBA00023136"/>
    </source>
</evidence>
<feature type="transmembrane region" description="Helical" evidence="7">
    <location>
        <begin position="288"/>
        <end position="308"/>
    </location>
</feature>
<dbReference type="Pfam" id="PF00528">
    <property type="entry name" value="BPD_transp_1"/>
    <property type="match status" value="1"/>
</dbReference>
<feature type="transmembrane region" description="Helical" evidence="7">
    <location>
        <begin position="95"/>
        <end position="124"/>
    </location>
</feature>
<comment type="similarity">
    <text evidence="7">Belongs to the binding-protein-dependent transport system permease family.</text>
</comment>
<dbReference type="AlphaFoldDB" id="A0A853DWX9"/>
<proteinExistence type="inferred from homology"/>
<keyword evidence="6 7" id="KW-0472">Membrane</keyword>
<keyword evidence="5 7" id="KW-1133">Transmembrane helix</keyword>
<comment type="caution">
    <text evidence="10">The sequence shown here is derived from an EMBL/GenBank/DDBJ whole genome shotgun (WGS) entry which is preliminary data.</text>
</comment>
<accession>A0A853DWX9</accession>
<dbReference type="PROSITE" id="PS50928">
    <property type="entry name" value="ABC_TM1"/>
    <property type="match status" value="1"/>
</dbReference>
<dbReference type="InterPro" id="IPR035906">
    <property type="entry name" value="MetI-like_sf"/>
</dbReference>
<dbReference type="GO" id="GO:0005886">
    <property type="term" value="C:plasma membrane"/>
    <property type="evidence" value="ECO:0007669"/>
    <property type="project" value="UniProtKB-SubCell"/>
</dbReference>
<feature type="transmembrane region" description="Helical" evidence="7">
    <location>
        <begin position="240"/>
        <end position="262"/>
    </location>
</feature>
<evidence type="ECO:0000313" key="10">
    <source>
        <dbReference type="EMBL" id="NYK12189.1"/>
    </source>
</evidence>
<keyword evidence="2 7" id="KW-0813">Transport</keyword>
<feature type="transmembrane region" description="Helical" evidence="7">
    <location>
        <begin position="41"/>
        <end position="70"/>
    </location>
</feature>
<gene>
    <name evidence="10" type="ORF">HNR14_004070</name>
</gene>
<evidence type="ECO:0000256" key="7">
    <source>
        <dbReference type="RuleBase" id="RU363032"/>
    </source>
</evidence>
<dbReference type="InterPro" id="IPR000515">
    <property type="entry name" value="MetI-like"/>
</dbReference>
<evidence type="ECO:0000256" key="8">
    <source>
        <dbReference type="SAM" id="MobiDB-lite"/>
    </source>
</evidence>
<dbReference type="RefSeq" id="WP_313544537.1">
    <property type="nucleotide sequence ID" value="NZ_BAAAHA010000002.1"/>
</dbReference>
<dbReference type="PANTHER" id="PTHR30193">
    <property type="entry name" value="ABC TRANSPORTER PERMEASE PROTEIN"/>
    <property type="match status" value="1"/>
</dbReference>
<name>A0A853DWX9_9MICO</name>
<feature type="transmembrane region" description="Helical" evidence="7">
    <location>
        <begin position="176"/>
        <end position="194"/>
    </location>
</feature>
<evidence type="ECO:0000256" key="3">
    <source>
        <dbReference type="ARBA" id="ARBA00022475"/>
    </source>
</evidence>
<evidence type="ECO:0000256" key="2">
    <source>
        <dbReference type="ARBA" id="ARBA00022448"/>
    </source>
</evidence>
<evidence type="ECO:0000256" key="5">
    <source>
        <dbReference type="ARBA" id="ARBA00022989"/>
    </source>
</evidence>
<dbReference type="GO" id="GO:0055085">
    <property type="term" value="P:transmembrane transport"/>
    <property type="evidence" value="ECO:0007669"/>
    <property type="project" value="InterPro"/>
</dbReference>
<dbReference type="SUPFAM" id="SSF161098">
    <property type="entry name" value="MetI-like"/>
    <property type="match status" value="1"/>
</dbReference>
<dbReference type="EMBL" id="JACCHJ010000001">
    <property type="protein sequence ID" value="NYK12189.1"/>
    <property type="molecule type" value="Genomic_DNA"/>
</dbReference>
<dbReference type="CDD" id="cd06261">
    <property type="entry name" value="TM_PBP2"/>
    <property type="match status" value="1"/>
</dbReference>
<reference evidence="10 11" key="1">
    <citation type="submission" date="2020-07" db="EMBL/GenBank/DDBJ databases">
        <title>Sequencing the genomes of 1000 actinobacteria strains.</title>
        <authorList>
            <person name="Klenk H.-P."/>
        </authorList>
    </citation>
    <scope>NUCLEOTIDE SEQUENCE [LARGE SCALE GENOMIC DNA]</scope>
    <source>
        <strain evidence="10 11">DSM 15166</strain>
    </source>
</reference>
<sequence length="317" mass="34928">MTTTPTQPRPPAVGGRPDGERRDARPPGLTKRVLARREARIALLFVLPAFLLFLAFRFGPAIAGVGLSFFDYDISGELDWEGLKNFERMLSDPTFWQALGVTLAYSVLAVPISLALSVAMALGVRRAFRGSRFFRSVFFLPVITSLVLAGAIFKWIFSTDGPWSAIMAPLGLGGSWLNSTVLVIPALVVVGVWSRFGYGMLIVIAALQDVPREHEEAALMDGAGAWNRFRYIVLPRLKPTLFFLAVIETTASFQVFDLVYVMTQGGPAHASYSLVYMLYDQGFKYTDYGYAAAIGVALFVMTLVVALIQRRVIGRQK</sequence>
<keyword evidence="4 7" id="KW-0812">Transmembrane</keyword>
<evidence type="ECO:0000256" key="4">
    <source>
        <dbReference type="ARBA" id="ARBA00022692"/>
    </source>
</evidence>
<keyword evidence="10" id="KW-0762">Sugar transport</keyword>
<dbReference type="Gene3D" id="1.10.3720.10">
    <property type="entry name" value="MetI-like"/>
    <property type="match status" value="1"/>
</dbReference>
<keyword evidence="3" id="KW-1003">Cell membrane</keyword>
<protein>
    <submittedName>
        <fullName evidence="10">Multiple sugar transport system permease protein</fullName>
    </submittedName>
</protein>
<evidence type="ECO:0000256" key="1">
    <source>
        <dbReference type="ARBA" id="ARBA00004651"/>
    </source>
</evidence>
<feature type="domain" description="ABC transmembrane type-1" evidence="9">
    <location>
        <begin position="99"/>
        <end position="309"/>
    </location>
</feature>
<feature type="transmembrane region" description="Helical" evidence="7">
    <location>
        <begin position="136"/>
        <end position="156"/>
    </location>
</feature>
<organism evidence="10 11">
    <name type="scientific">Leifsonia naganoensis</name>
    <dbReference type="NCBI Taxonomy" id="150025"/>
    <lineage>
        <taxon>Bacteria</taxon>
        <taxon>Bacillati</taxon>
        <taxon>Actinomycetota</taxon>
        <taxon>Actinomycetes</taxon>
        <taxon>Micrococcales</taxon>
        <taxon>Microbacteriaceae</taxon>
        <taxon>Leifsonia</taxon>
    </lineage>
</organism>
<evidence type="ECO:0000259" key="9">
    <source>
        <dbReference type="PROSITE" id="PS50928"/>
    </source>
</evidence>
<evidence type="ECO:0000313" key="11">
    <source>
        <dbReference type="Proteomes" id="UP000521075"/>
    </source>
</evidence>
<feature type="region of interest" description="Disordered" evidence="8">
    <location>
        <begin position="1"/>
        <end position="28"/>
    </location>
</feature>
<comment type="subcellular location">
    <subcellularLocation>
        <location evidence="1 7">Cell membrane</location>
        <topology evidence="1 7">Multi-pass membrane protein</topology>
    </subcellularLocation>
</comment>